<dbReference type="SUPFAM" id="SSF89447">
    <property type="entry name" value="AbrB/MazE/MraZ-like"/>
    <property type="match status" value="1"/>
</dbReference>
<feature type="domain" description="SpoVT-AbrB" evidence="1">
    <location>
        <begin position="26"/>
        <end position="71"/>
    </location>
</feature>
<dbReference type="GO" id="GO:0003677">
    <property type="term" value="F:DNA binding"/>
    <property type="evidence" value="ECO:0007669"/>
    <property type="project" value="UniProtKB-KW"/>
</dbReference>
<dbReference type="PANTHER" id="PTHR34860">
    <property type="entry name" value="REPRESSOR-LIKE PROTEIN SSO7C3"/>
    <property type="match status" value="1"/>
</dbReference>
<dbReference type="PROSITE" id="PS51740">
    <property type="entry name" value="SPOVT_ABRB"/>
    <property type="match status" value="1"/>
</dbReference>
<dbReference type="SMART" id="SM00966">
    <property type="entry name" value="SpoVT_AbrB"/>
    <property type="match status" value="1"/>
</dbReference>
<organism evidence="2">
    <name type="scientific">Thermofilum pendens</name>
    <dbReference type="NCBI Taxonomy" id="2269"/>
    <lineage>
        <taxon>Archaea</taxon>
        <taxon>Thermoproteota</taxon>
        <taxon>Thermoprotei</taxon>
        <taxon>Thermofilales</taxon>
        <taxon>Thermofilaceae</taxon>
        <taxon>Thermofilum</taxon>
    </lineage>
</organism>
<dbReference type="Gene3D" id="2.10.260.10">
    <property type="match status" value="1"/>
</dbReference>
<proteinExistence type="predicted"/>
<gene>
    <name evidence="2" type="ORF">ENV88_02905</name>
</gene>
<protein>
    <submittedName>
        <fullName evidence="2">AbrB/MazE/SpoVT family DNA-binding domain-containing protein</fullName>
    </submittedName>
</protein>
<reference evidence="2" key="1">
    <citation type="journal article" date="2020" name="mSystems">
        <title>Genome- and Community-Level Interaction Insights into Carbon Utilization and Element Cycling Functions of Hydrothermarchaeota in Hydrothermal Sediment.</title>
        <authorList>
            <person name="Zhou Z."/>
            <person name="Liu Y."/>
            <person name="Xu W."/>
            <person name="Pan J."/>
            <person name="Luo Z.H."/>
            <person name="Li M."/>
        </authorList>
    </citation>
    <scope>NUCLEOTIDE SEQUENCE [LARGE SCALE GENOMIC DNA]</scope>
    <source>
        <strain evidence="2">SpSt-8</strain>
    </source>
</reference>
<evidence type="ECO:0000259" key="1">
    <source>
        <dbReference type="PROSITE" id="PS51740"/>
    </source>
</evidence>
<dbReference type="InterPro" id="IPR037914">
    <property type="entry name" value="SpoVT-AbrB_sf"/>
</dbReference>
<dbReference type="InterPro" id="IPR007159">
    <property type="entry name" value="SpoVT-AbrB_dom"/>
</dbReference>
<dbReference type="EMBL" id="DTIB01000068">
    <property type="protein sequence ID" value="HGB24991.1"/>
    <property type="molecule type" value="Genomic_DNA"/>
</dbReference>
<dbReference type="PANTHER" id="PTHR34860:SF7">
    <property type="entry name" value="TRANSCRIPTION REGULATOR, SPOVT_ABRB FAMILY"/>
    <property type="match status" value="1"/>
</dbReference>
<dbReference type="Pfam" id="PF04014">
    <property type="entry name" value="MazE_antitoxin"/>
    <property type="match status" value="1"/>
</dbReference>
<dbReference type="NCBIfam" id="TIGR01439">
    <property type="entry name" value="lp_hng_hel_AbrB"/>
    <property type="match status" value="1"/>
</dbReference>
<sequence length="102" mass="11324">MRPEPLSAAENLYHHTTLSGWSIVKGRIVRVGRKGLIVIPVDVREALGISEGSLLSLELGEGVVILKPLKPLRVRLGARVQEIVRESKREEFELEEGVRPGH</sequence>
<name>A0A7C3SKW6_THEPE</name>
<comment type="caution">
    <text evidence="2">The sequence shown here is derived from an EMBL/GenBank/DDBJ whole genome shotgun (WGS) entry which is preliminary data.</text>
</comment>
<dbReference type="AlphaFoldDB" id="A0A7C3SKW6"/>
<dbReference type="InterPro" id="IPR052975">
    <property type="entry name" value="Repressor-like_regulatory"/>
</dbReference>
<evidence type="ECO:0000313" key="2">
    <source>
        <dbReference type="EMBL" id="HGB24991.1"/>
    </source>
</evidence>
<keyword evidence="2" id="KW-0238">DNA-binding</keyword>
<accession>A0A7C3SKW6</accession>